<comment type="similarity">
    <text evidence="1">Belongs to the reduced folate carrier (RFC) transporter (TC 2.A.48) family.</text>
</comment>
<reference evidence="3 4" key="1">
    <citation type="submission" date="2020-06" db="EMBL/GenBank/DDBJ databases">
        <authorList>
            <person name="Li R."/>
            <person name="Bekaert M."/>
        </authorList>
    </citation>
    <scope>NUCLEOTIDE SEQUENCE [LARGE SCALE GENOMIC DNA]</scope>
    <source>
        <strain evidence="4">wild</strain>
    </source>
</reference>
<evidence type="ECO:0000313" key="3">
    <source>
        <dbReference type="EMBL" id="CAC5368564.1"/>
    </source>
</evidence>
<proteinExistence type="inferred from homology"/>
<keyword evidence="2" id="KW-0472">Membrane</keyword>
<feature type="transmembrane region" description="Helical" evidence="2">
    <location>
        <begin position="223"/>
        <end position="246"/>
    </location>
</feature>
<dbReference type="Proteomes" id="UP000507470">
    <property type="component" value="Unassembled WGS sequence"/>
</dbReference>
<dbReference type="SUPFAM" id="SSF103473">
    <property type="entry name" value="MFS general substrate transporter"/>
    <property type="match status" value="1"/>
</dbReference>
<evidence type="ECO:0000256" key="1">
    <source>
        <dbReference type="ARBA" id="ARBA00005773"/>
    </source>
</evidence>
<dbReference type="OrthoDB" id="18814at2759"/>
<dbReference type="EMBL" id="CACVKT020001492">
    <property type="protein sequence ID" value="CAC5368564.1"/>
    <property type="molecule type" value="Genomic_DNA"/>
</dbReference>
<dbReference type="PANTHER" id="PTHR10686">
    <property type="entry name" value="FOLATE TRANSPORTER"/>
    <property type="match status" value="1"/>
</dbReference>
<dbReference type="PANTHER" id="PTHR10686:SF18">
    <property type="entry name" value="IP11787P-RELATED"/>
    <property type="match status" value="1"/>
</dbReference>
<gene>
    <name evidence="3" type="ORF">MCOR_8068</name>
</gene>
<keyword evidence="2" id="KW-0812">Transmembrane</keyword>
<dbReference type="GO" id="GO:0090482">
    <property type="term" value="F:vitamin transmembrane transporter activity"/>
    <property type="evidence" value="ECO:0007669"/>
    <property type="project" value="InterPro"/>
</dbReference>
<keyword evidence="4" id="KW-1185">Reference proteome</keyword>
<dbReference type="AlphaFoldDB" id="A0A6J8AI06"/>
<dbReference type="Pfam" id="PF01770">
    <property type="entry name" value="Folate_carrier"/>
    <property type="match status" value="1"/>
</dbReference>
<dbReference type="InterPro" id="IPR036259">
    <property type="entry name" value="MFS_trans_sf"/>
</dbReference>
<feature type="transmembrane region" description="Helical" evidence="2">
    <location>
        <begin position="96"/>
        <end position="119"/>
    </location>
</feature>
<accession>A0A6J8AI06</accession>
<evidence type="ECO:0000313" key="4">
    <source>
        <dbReference type="Proteomes" id="UP000507470"/>
    </source>
</evidence>
<feature type="transmembrane region" description="Helical" evidence="2">
    <location>
        <begin position="188"/>
        <end position="211"/>
    </location>
</feature>
<dbReference type="Gene3D" id="1.20.1250.20">
    <property type="entry name" value="MFS general substrate transporter like domains"/>
    <property type="match status" value="1"/>
</dbReference>
<dbReference type="GO" id="GO:0005886">
    <property type="term" value="C:plasma membrane"/>
    <property type="evidence" value="ECO:0007669"/>
    <property type="project" value="TreeGrafter"/>
</dbReference>
<sequence>MHSKNKVELATIQENPNNWKSSIQPDVSQESSHDPRIKSHHGLLFLWQEIKTAYSDKSVIAWSCWWTFASCGNLQVGNYIQNLWEVITPEDNKGTIYNGAVEAFGTLISALSVVTLGFLPVNWSRRGLSETIMAAVCVFNTAAVIVLAQSTNIWASYALYSAFRATYHTVISLATLQIAKSLTKQRYGFVFGVNMFMALVVETLLTVIVVDKAGLDVDVRTQFLVYGGYFGFLSLVFSAAAFYTVYKNGCSYRFPIEETYYVST</sequence>
<dbReference type="InterPro" id="IPR002666">
    <property type="entry name" value="Folate_carrier"/>
</dbReference>
<name>A0A6J8AI06_MYTCO</name>
<feature type="transmembrane region" description="Helical" evidence="2">
    <location>
        <begin position="131"/>
        <end position="148"/>
    </location>
</feature>
<evidence type="ECO:0000256" key="2">
    <source>
        <dbReference type="SAM" id="Phobius"/>
    </source>
</evidence>
<keyword evidence="2" id="KW-1133">Transmembrane helix</keyword>
<organism evidence="3 4">
    <name type="scientific">Mytilus coruscus</name>
    <name type="common">Sea mussel</name>
    <dbReference type="NCBI Taxonomy" id="42192"/>
    <lineage>
        <taxon>Eukaryota</taxon>
        <taxon>Metazoa</taxon>
        <taxon>Spiralia</taxon>
        <taxon>Lophotrochozoa</taxon>
        <taxon>Mollusca</taxon>
        <taxon>Bivalvia</taxon>
        <taxon>Autobranchia</taxon>
        <taxon>Pteriomorphia</taxon>
        <taxon>Mytilida</taxon>
        <taxon>Mytiloidea</taxon>
        <taxon>Mytilidae</taxon>
        <taxon>Mytilinae</taxon>
        <taxon>Mytilus</taxon>
    </lineage>
</organism>
<protein>
    <submittedName>
        <fullName evidence="3">SLC19A2_3</fullName>
    </submittedName>
</protein>